<reference evidence="2" key="1">
    <citation type="submission" date="2021-01" db="UniProtKB">
        <authorList>
            <consortium name="EnsemblMetazoa"/>
        </authorList>
    </citation>
    <scope>IDENTIFICATION</scope>
</reference>
<sequence>MSVMFKSFLICYLFTISECIVHKEFCKNSPKLQQCQAILLDSKKLPTRDKCIPNKDCMLNDLIDDKYASCSIKPPSYDGSNRIDIYKRCQPLIRSFVEDPWGTRFVGTSIGEQQCEPDYYLKTIICGEQGTRCVCDTGKPADKDFSLPIDETNKCKCQWFIDYCGVKDICSKGSTCKAQPPDLIVCKGGNLNQCTADPSLCEDEGGYCVEMDDVNPAWSRSSAKRGNGFGCIDKKAFDRFSKRDHFCNFNKSDHAVMFKDKGFVKPGTSLDRCCYNYLICVNDKQFGGYMFKTRPCYCKINFRKCLLDRKRDVALWPDARELLNLVNDIEMCTMDDTGKCNPLRPSTCKVGDLISPAIAHCKINCRTGPLLPIEKRSCKIRFCSPALQDEKMRIVDDVNERKSSGCRPVKGLMVECGYENTRCVCDGQPTVRYFTDRCRCQFYPLSI</sequence>
<dbReference type="Proteomes" id="UP000594262">
    <property type="component" value="Unplaced"/>
</dbReference>
<dbReference type="EnsemblMetazoa" id="CLYHEMT008556.1">
    <property type="protein sequence ID" value="CLYHEMP008556.1"/>
    <property type="gene ID" value="CLYHEMG008556"/>
</dbReference>
<evidence type="ECO:0000313" key="3">
    <source>
        <dbReference type="Proteomes" id="UP000594262"/>
    </source>
</evidence>
<keyword evidence="1" id="KW-0732">Signal</keyword>
<dbReference type="GeneID" id="136804957"/>
<dbReference type="AlphaFoldDB" id="A0A7M5WL19"/>
<dbReference type="OrthoDB" id="5944982at2759"/>
<evidence type="ECO:0000313" key="2">
    <source>
        <dbReference type="EnsemblMetazoa" id="CLYHEMP008556.1"/>
    </source>
</evidence>
<feature type="chain" id="PRO_5029649614" evidence="1">
    <location>
        <begin position="20"/>
        <end position="447"/>
    </location>
</feature>
<proteinExistence type="predicted"/>
<dbReference type="RefSeq" id="XP_066917590.1">
    <property type="nucleotide sequence ID" value="XM_067061489.1"/>
</dbReference>
<accession>A0A7M5WL19</accession>
<evidence type="ECO:0000256" key="1">
    <source>
        <dbReference type="SAM" id="SignalP"/>
    </source>
</evidence>
<name>A0A7M5WL19_9CNID</name>
<feature type="signal peptide" evidence="1">
    <location>
        <begin position="1"/>
        <end position="19"/>
    </location>
</feature>
<organism evidence="2 3">
    <name type="scientific">Clytia hemisphaerica</name>
    <dbReference type="NCBI Taxonomy" id="252671"/>
    <lineage>
        <taxon>Eukaryota</taxon>
        <taxon>Metazoa</taxon>
        <taxon>Cnidaria</taxon>
        <taxon>Hydrozoa</taxon>
        <taxon>Hydroidolina</taxon>
        <taxon>Leptothecata</taxon>
        <taxon>Obeliida</taxon>
        <taxon>Clytiidae</taxon>
        <taxon>Clytia</taxon>
    </lineage>
</organism>
<protein>
    <submittedName>
        <fullName evidence="2">Uncharacterized protein</fullName>
    </submittedName>
</protein>
<keyword evidence="3" id="KW-1185">Reference proteome</keyword>